<keyword evidence="1" id="KW-0812">Transmembrane</keyword>
<gene>
    <name evidence="2" type="ORF">ATL41_0574</name>
</gene>
<evidence type="ECO:0000313" key="2">
    <source>
        <dbReference type="EMBL" id="PFG35874.1"/>
    </source>
</evidence>
<name>A0A2A9EAH2_9MICO</name>
<sequence length="96" mass="10757">MQQLFGVLATLCFVYFIVLLGRIVVDLVRVVARDWRPHGFGLVVIEGVYLVTDPPLRLLRRLIPPLRLGRVQLDLAFLILMLATSVLVNIFGSLAS</sequence>
<evidence type="ECO:0000256" key="1">
    <source>
        <dbReference type="SAM" id="Phobius"/>
    </source>
</evidence>
<dbReference type="GO" id="GO:0016020">
    <property type="term" value="C:membrane"/>
    <property type="evidence" value="ECO:0007669"/>
    <property type="project" value="InterPro"/>
</dbReference>
<reference evidence="2 3" key="1">
    <citation type="submission" date="2017-10" db="EMBL/GenBank/DDBJ databases">
        <title>Sequencing the genomes of 1000 actinobacteria strains.</title>
        <authorList>
            <person name="Klenk H.-P."/>
        </authorList>
    </citation>
    <scope>NUCLEOTIDE SEQUENCE [LARGE SCALE GENOMIC DNA]</scope>
    <source>
        <strain evidence="2 3">DSM 21574</strain>
    </source>
</reference>
<keyword evidence="3" id="KW-1185">Reference proteome</keyword>
<keyword evidence="1" id="KW-1133">Transmembrane helix</keyword>
<comment type="caution">
    <text evidence="2">The sequence shown here is derived from an EMBL/GenBank/DDBJ whole genome shotgun (WGS) entry which is preliminary data.</text>
</comment>
<feature type="transmembrane region" description="Helical" evidence="1">
    <location>
        <begin position="5"/>
        <end position="23"/>
    </location>
</feature>
<proteinExistence type="predicted"/>
<dbReference type="OrthoDB" id="3216131at2"/>
<evidence type="ECO:0000313" key="3">
    <source>
        <dbReference type="Proteomes" id="UP000221394"/>
    </source>
</evidence>
<protein>
    <submittedName>
        <fullName evidence="2">YggT family protein</fullName>
    </submittedName>
</protein>
<dbReference type="RefSeq" id="WP_098457112.1">
    <property type="nucleotide sequence ID" value="NZ_PDJH01000001.1"/>
</dbReference>
<dbReference type="Pfam" id="PF02325">
    <property type="entry name" value="CCB3_YggT"/>
    <property type="match status" value="1"/>
</dbReference>
<dbReference type="EMBL" id="PDJH01000001">
    <property type="protein sequence ID" value="PFG35874.1"/>
    <property type="molecule type" value="Genomic_DNA"/>
</dbReference>
<accession>A0A2A9EAH2</accession>
<feature type="transmembrane region" description="Helical" evidence="1">
    <location>
        <begin position="73"/>
        <end position="95"/>
    </location>
</feature>
<dbReference type="Proteomes" id="UP000221394">
    <property type="component" value="Unassembled WGS sequence"/>
</dbReference>
<dbReference type="AlphaFoldDB" id="A0A2A9EAH2"/>
<dbReference type="InterPro" id="IPR003425">
    <property type="entry name" value="CCB3/YggT"/>
</dbReference>
<keyword evidence="1" id="KW-0472">Membrane</keyword>
<organism evidence="2 3">
    <name type="scientific">Flavimobilis soli</name>
    <dbReference type="NCBI Taxonomy" id="442709"/>
    <lineage>
        <taxon>Bacteria</taxon>
        <taxon>Bacillati</taxon>
        <taxon>Actinomycetota</taxon>
        <taxon>Actinomycetes</taxon>
        <taxon>Micrococcales</taxon>
        <taxon>Jonesiaceae</taxon>
        <taxon>Flavimobilis</taxon>
    </lineage>
</organism>